<sequence length="163" mass="18178">MNKTLLLSICVFSVLLSPSLVAQTAVNSAIEKCRTEQNALKRLVCYDEITLGNTATNRPAATATVAAEQQIAKQPATSEFGREHKQQESETADKISAIVSKISYSPRREMIIEFDNGQVWRQTAAGTYMINVGERHYIKRGMFGSFYLGNDNNNRTLKVSREN</sequence>
<keyword evidence="1" id="KW-0732">Signal</keyword>
<keyword evidence="3" id="KW-1185">Reference proteome</keyword>
<reference evidence="3" key="1">
    <citation type="journal article" date="2019" name="Int. J. Syst. Evol. Microbiol.">
        <title>The Global Catalogue of Microorganisms (GCM) 10K type strain sequencing project: providing services to taxonomists for standard genome sequencing and annotation.</title>
        <authorList>
            <consortium name="The Broad Institute Genomics Platform"/>
            <consortium name="The Broad Institute Genome Sequencing Center for Infectious Disease"/>
            <person name="Wu L."/>
            <person name="Ma J."/>
        </authorList>
    </citation>
    <scope>NUCLEOTIDE SEQUENCE [LARGE SCALE GENOMIC DNA]</scope>
    <source>
        <strain evidence="3">KCTC 23723</strain>
    </source>
</reference>
<feature type="signal peptide" evidence="1">
    <location>
        <begin position="1"/>
        <end position="22"/>
    </location>
</feature>
<protein>
    <submittedName>
        <fullName evidence="2">Uncharacterized protein</fullName>
    </submittedName>
</protein>
<feature type="chain" id="PRO_5046416372" evidence="1">
    <location>
        <begin position="23"/>
        <end position="163"/>
    </location>
</feature>
<evidence type="ECO:0000256" key="1">
    <source>
        <dbReference type="SAM" id="SignalP"/>
    </source>
</evidence>
<dbReference type="Proteomes" id="UP000634667">
    <property type="component" value="Unassembled WGS sequence"/>
</dbReference>
<evidence type="ECO:0000313" key="3">
    <source>
        <dbReference type="Proteomes" id="UP000634667"/>
    </source>
</evidence>
<proteinExistence type="predicted"/>
<comment type="caution">
    <text evidence="2">The sequence shown here is derived from an EMBL/GenBank/DDBJ whole genome shotgun (WGS) entry which is preliminary data.</text>
</comment>
<gene>
    <name evidence="2" type="ORF">GCM10008111_26260</name>
</gene>
<dbReference type="EMBL" id="BMYR01000011">
    <property type="protein sequence ID" value="GGW68943.1"/>
    <property type="molecule type" value="Genomic_DNA"/>
</dbReference>
<dbReference type="RefSeq" id="WP_189483691.1">
    <property type="nucleotide sequence ID" value="NZ_BMYR01000011.1"/>
</dbReference>
<name>A0ABQ2WUK7_9ALTE</name>
<organism evidence="2 3">
    <name type="scientific">Alishewanella tabrizica</name>
    <dbReference type="NCBI Taxonomy" id="671278"/>
    <lineage>
        <taxon>Bacteria</taxon>
        <taxon>Pseudomonadati</taxon>
        <taxon>Pseudomonadota</taxon>
        <taxon>Gammaproteobacteria</taxon>
        <taxon>Alteromonadales</taxon>
        <taxon>Alteromonadaceae</taxon>
        <taxon>Alishewanella</taxon>
    </lineage>
</organism>
<evidence type="ECO:0000313" key="2">
    <source>
        <dbReference type="EMBL" id="GGW68943.1"/>
    </source>
</evidence>
<accession>A0ABQ2WUK7</accession>